<dbReference type="GO" id="GO:0009306">
    <property type="term" value="P:protein secretion"/>
    <property type="evidence" value="ECO:0007669"/>
    <property type="project" value="InterPro"/>
</dbReference>
<dbReference type="Proteomes" id="UP000034444">
    <property type="component" value="Chromosome"/>
</dbReference>
<dbReference type="GO" id="GO:0097347">
    <property type="term" value="C:TAM protein secretion complex"/>
    <property type="evidence" value="ECO:0007669"/>
    <property type="project" value="TreeGrafter"/>
</dbReference>
<feature type="compositionally biased region" description="Low complexity" evidence="5">
    <location>
        <begin position="348"/>
        <end position="361"/>
    </location>
</feature>
<evidence type="ECO:0000313" key="8">
    <source>
        <dbReference type="Proteomes" id="UP000034444"/>
    </source>
</evidence>
<keyword evidence="2" id="KW-0812">Transmembrane</keyword>
<sequence>MKKFFYGILIFFVSLIVIIVVAANSSFVIKKVADVFAPDYNISYSDIKGNIFTGVKIDGLKYAGRNISRQIRFSWNPSKILYGRIAINEIGMENLNIDTVKALIASLPPGQEDNSSSSKPFPVVVTVGKVHVSVDPFKEQGILFEKTLLNAKDISYASDEVEVGDLSAQVDTNITQLKLQAALEDGTVTVKELRIDEIDSETLQAMFMPKEGNTTEEAEAKTVAEKKSEPMNPLIPKEAVIEHFSASLKPRSYLAASIDKLKVNIDDLKADIVRILDNEQNAISVGNYALELKSDLGQADIAGFLKKDVLTLKKVNVIKVDTMALKAMFAPDSNETNTTAEPAEEIAQTETNEENNTSTQQKKNNLIPKKIVLESLHTDILPATFDPVHILAFAMDAKDLKVDVEKRMVEKGMIDLNGTTNLSNISEHGHIKNNKFEAEIILTPRNRLYKMYDLPIRKKAIGNVTIDINASKEKVVADISSQAKNLLLMPKSSDSNESNATEFNINVDLLKSHVTFGVKEKKLNADTKIMVTTPYAKDIMLTNHFEMDKNISYSGEIKAGEIIGLDAKLVKPVNNLHVTYSGDLKSIKTDIDAQGLKGYFVAKDLKKQGEFHLETKEAVEVGKMVALPAELNGTKVNAVIDVPLNFAKLTPINGKAKISSNVANVDADIVYGDAVTLKAVTKIPDDSLLKNFDKNIHWNAIFPLTANAKMGKKNIIASLKSSKISATMDMKPADGTVNGKIRLAGLTTTLKGKVGEDIVIKSDIGSFSTLLGTVKEFYTVKDLPKVDGKLDLSLVINKKREAALKITSPQIIYHVDRKTDQIIDDVQVVLAKKGDTVELSNYKITYSKMKFFATKPSVVEMKEGTLTIAQLWLNDQLKVTGQLDTKTMKGEILADAPTFHLAHEMVDLDSRINIKTKFNGAATDVNGKVTLLGGNVHYDLGAKSFPSDSDILIVQDMKKEEPSPFMDNLSVDMIINSEKPLVYKQGDIDMKANLDIKVLKSIHSDPMVLGEVKLVKGGSYDFQGKRFVVKKGDIYLTGDPNKPLLDIEVEYQAENYLITINVSGTPAVPVINFSSKPSLTREQILSVILFDSEEGAGSNSSEDMMKMMGGAMAKSALANAGVKIDYLAIGADGSMAIGKKLTDKITVIYENDEVSKVILKYRHSPRTESVLKFDEISQSYDIVYKRDMSEDDIIKFVGGDKKK</sequence>
<evidence type="ECO:0000256" key="1">
    <source>
        <dbReference type="ARBA" id="ARBA00004167"/>
    </source>
</evidence>
<feature type="region of interest" description="Disordered" evidence="5">
    <location>
        <begin position="333"/>
        <end position="363"/>
    </location>
</feature>
<name>A0A7U4M1L7_9BACT</name>
<comment type="subcellular location">
    <subcellularLocation>
        <location evidence="1">Membrane</location>
        <topology evidence="1">Single-pass membrane protein</topology>
    </subcellularLocation>
</comment>
<evidence type="ECO:0000256" key="2">
    <source>
        <dbReference type="ARBA" id="ARBA00022692"/>
    </source>
</evidence>
<keyword evidence="3" id="KW-1133">Transmembrane helix</keyword>
<dbReference type="PANTHER" id="PTHR36985">
    <property type="entry name" value="TRANSLOCATION AND ASSEMBLY MODULE SUBUNIT TAMB"/>
    <property type="match status" value="1"/>
</dbReference>
<evidence type="ECO:0000259" key="6">
    <source>
        <dbReference type="Pfam" id="PF04357"/>
    </source>
</evidence>
<dbReference type="KEGG" id="slh:YH65_07220"/>
<dbReference type="AlphaFoldDB" id="A0A7U4M1L7"/>
<keyword evidence="8" id="KW-1185">Reference proteome</keyword>
<reference evidence="8" key="2">
    <citation type="journal article" date="2017" name="Stand. Genomic Sci.">
        <title>Complete genome sequence of the sulfur-oxidizing chemolithoautotrophic Sulfurovum lithotrophicum 42BKTT.</title>
        <authorList>
            <person name="Jeon W."/>
            <person name="Priscilla L."/>
            <person name="Park G."/>
            <person name="Lee H."/>
            <person name="Lee N."/>
            <person name="Lee D."/>
            <person name="Kwon H."/>
            <person name="Ahn I."/>
            <person name="Lee C."/>
            <person name="Lee H."/>
            <person name="Ahn J."/>
        </authorList>
    </citation>
    <scope>NUCLEOTIDE SEQUENCE [LARGE SCALE GENOMIC DNA]</scope>
    <source>
        <strain evidence="8">ATCC BAA-797 / 42BKT</strain>
    </source>
</reference>
<evidence type="ECO:0000256" key="4">
    <source>
        <dbReference type="ARBA" id="ARBA00023136"/>
    </source>
</evidence>
<dbReference type="PANTHER" id="PTHR36985:SF1">
    <property type="entry name" value="TRANSLOCATION AND ASSEMBLY MODULE SUBUNIT TAMB"/>
    <property type="match status" value="1"/>
</dbReference>
<gene>
    <name evidence="7" type="ORF">YH65_07220</name>
</gene>
<evidence type="ECO:0000256" key="3">
    <source>
        <dbReference type="ARBA" id="ARBA00022989"/>
    </source>
</evidence>
<accession>A0A7U4M1L7</accession>
<protein>
    <recommendedName>
        <fullName evidence="6">Translocation and assembly module TamB C-terminal domain-containing protein</fullName>
    </recommendedName>
</protein>
<dbReference type="InterPro" id="IPR007452">
    <property type="entry name" value="TamB_C"/>
</dbReference>
<feature type="domain" description="Translocation and assembly module TamB C-terminal" evidence="6">
    <location>
        <begin position="909"/>
        <end position="1186"/>
    </location>
</feature>
<keyword evidence="4" id="KW-0472">Membrane</keyword>
<dbReference type="EMBL" id="CP011308">
    <property type="protein sequence ID" value="AKF25208.1"/>
    <property type="molecule type" value="Genomic_DNA"/>
</dbReference>
<dbReference type="RefSeq" id="WP_046551286.1">
    <property type="nucleotide sequence ID" value="NZ_CP011308.1"/>
</dbReference>
<evidence type="ECO:0000256" key="5">
    <source>
        <dbReference type="SAM" id="MobiDB-lite"/>
    </source>
</evidence>
<organism evidence="7 8">
    <name type="scientific">Sulfurovum lithotrophicum</name>
    <dbReference type="NCBI Taxonomy" id="206403"/>
    <lineage>
        <taxon>Bacteria</taxon>
        <taxon>Pseudomonadati</taxon>
        <taxon>Campylobacterota</taxon>
        <taxon>Epsilonproteobacteria</taxon>
        <taxon>Campylobacterales</taxon>
        <taxon>Sulfurovaceae</taxon>
        <taxon>Sulfurovum</taxon>
    </lineage>
</organism>
<dbReference type="OrthoDB" id="5348023at2"/>
<proteinExistence type="predicted"/>
<reference evidence="7 8" key="1">
    <citation type="submission" date="2015-04" db="EMBL/GenBank/DDBJ databases">
        <title>Complete genome sequence of Sulfurovum lithotrophicum ATCC BAA-797T.</title>
        <authorList>
            <person name="Ahn J."/>
            <person name="Park G."/>
            <person name="Jeon W."/>
            <person name="Jang Y."/>
            <person name="Jang M."/>
            <person name="Lee H."/>
            <person name="Lee H."/>
        </authorList>
    </citation>
    <scope>NUCLEOTIDE SEQUENCE [LARGE SCALE GENOMIC DNA]</scope>
    <source>
        <strain evidence="8">ATCC BAA-797 / 42BKT</strain>
    </source>
</reference>
<evidence type="ECO:0000313" key="7">
    <source>
        <dbReference type="EMBL" id="AKF25208.1"/>
    </source>
</evidence>
<dbReference type="Pfam" id="PF04357">
    <property type="entry name" value="TamB"/>
    <property type="match status" value="1"/>
</dbReference>
<dbReference type="GO" id="GO:0005886">
    <property type="term" value="C:plasma membrane"/>
    <property type="evidence" value="ECO:0007669"/>
    <property type="project" value="InterPro"/>
</dbReference>